<evidence type="ECO:0000259" key="2">
    <source>
        <dbReference type="Pfam" id="PF09835"/>
    </source>
</evidence>
<dbReference type="AlphaFoldDB" id="A0A2T0WM78"/>
<feature type="transmembrane region" description="Helical" evidence="1">
    <location>
        <begin position="80"/>
        <end position="101"/>
    </location>
</feature>
<accession>A0A2T0WM78</accession>
<reference evidence="3 4" key="1">
    <citation type="submission" date="2018-03" db="EMBL/GenBank/DDBJ databases">
        <title>Genomic Encyclopedia of Archaeal and Bacterial Type Strains, Phase II (KMG-II): from individual species to whole genera.</title>
        <authorList>
            <person name="Goeker M."/>
        </authorList>
    </citation>
    <scope>NUCLEOTIDE SEQUENCE [LARGE SCALE GENOMIC DNA]</scope>
    <source>
        <strain evidence="3 4">DSM 100212</strain>
    </source>
</reference>
<keyword evidence="1" id="KW-0812">Transmembrane</keyword>
<name>A0A2T0WM78_9RHOB</name>
<organism evidence="3 4">
    <name type="scientific">Donghicola tyrosinivorans</name>
    <dbReference type="NCBI Taxonomy" id="1652492"/>
    <lineage>
        <taxon>Bacteria</taxon>
        <taxon>Pseudomonadati</taxon>
        <taxon>Pseudomonadota</taxon>
        <taxon>Alphaproteobacteria</taxon>
        <taxon>Rhodobacterales</taxon>
        <taxon>Roseobacteraceae</taxon>
        <taxon>Donghicola</taxon>
    </lineage>
</organism>
<feature type="domain" description="DUF2062" evidence="2">
    <location>
        <begin position="27"/>
        <end position="193"/>
    </location>
</feature>
<dbReference type="InterPro" id="IPR018639">
    <property type="entry name" value="DUF2062"/>
</dbReference>
<keyword evidence="4" id="KW-1185">Reference proteome</keyword>
<dbReference type="PANTHER" id="PTHR40547:SF1">
    <property type="entry name" value="SLL0298 PROTEIN"/>
    <property type="match status" value="1"/>
</dbReference>
<keyword evidence="1" id="KW-1133">Transmembrane helix</keyword>
<evidence type="ECO:0000256" key="1">
    <source>
        <dbReference type="SAM" id="Phobius"/>
    </source>
</evidence>
<sequence>MVFKRRDKRTAWQILKDFVYPKGGWTRAFHYVRHRVSRLPDTPEKIARGIAAGLFTTFTPFYGLHFVVAATCASLLRGNILASLAATFFGNPLTYVPIGVISMKMGYFLLGIAPDHTLDKSLVAKFIGAGEDLFANLWAVLTGHHVDWTRLLVFYHEVFIPYLVGGFLPGLVLGVVGYYVTLPLIRAYQNRRRGALAARIAALKHRKQQAKEQKSRGH</sequence>
<keyword evidence="1" id="KW-0472">Membrane</keyword>
<dbReference type="PANTHER" id="PTHR40547">
    <property type="entry name" value="SLL0298 PROTEIN"/>
    <property type="match status" value="1"/>
</dbReference>
<evidence type="ECO:0000313" key="3">
    <source>
        <dbReference type="EMBL" id="PRY87810.1"/>
    </source>
</evidence>
<proteinExistence type="predicted"/>
<dbReference type="EMBL" id="PVTQ01000009">
    <property type="protein sequence ID" value="PRY87810.1"/>
    <property type="molecule type" value="Genomic_DNA"/>
</dbReference>
<dbReference type="Proteomes" id="UP000238392">
    <property type="component" value="Unassembled WGS sequence"/>
</dbReference>
<comment type="caution">
    <text evidence="3">The sequence shown here is derived from an EMBL/GenBank/DDBJ whole genome shotgun (WGS) entry which is preliminary data.</text>
</comment>
<feature type="transmembrane region" description="Helical" evidence="1">
    <location>
        <begin position="46"/>
        <end position="68"/>
    </location>
</feature>
<dbReference type="OrthoDB" id="7360463at2"/>
<gene>
    <name evidence="3" type="ORF">CLV74_109132</name>
</gene>
<dbReference type="Pfam" id="PF09835">
    <property type="entry name" value="DUF2062"/>
    <property type="match status" value="1"/>
</dbReference>
<feature type="transmembrane region" description="Helical" evidence="1">
    <location>
        <begin position="159"/>
        <end position="182"/>
    </location>
</feature>
<protein>
    <recommendedName>
        <fullName evidence="2">DUF2062 domain-containing protein</fullName>
    </recommendedName>
</protein>
<evidence type="ECO:0000313" key="4">
    <source>
        <dbReference type="Proteomes" id="UP000238392"/>
    </source>
</evidence>